<dbReference type="AlphaFoldDB" id="A0A060NIY1"/>
<evidence type="ECO:0000259" key="1">
    <source>
        <dbReference type="Pfam" id="PF00675"/>
    </source>
</evidence>
<dbReference type="Proteomes" id="UP000067461">
    <property type="component" value="Chromosome"/>
</dbReference>
<name>A0A060NIY1_9BURK</name>
<evidence type="ECO:0000313" key="3">
    <source>
        <dbReference type="EMBL" id="BAO80975.1"/>
    </source>
</evidence>
<dbReference type="HOGENOM" id="CLU_009902_6_0_4"/>
<evidence type="ECO:0000313" key="4">
    <source>
        <dbReference type="Proteomes" id="UP000067461"/>
    </source>
</evidence>
<dbReference type="InterPro" id="IPR050361">
    <property type="entry name" value="MPP/UQCRC_Complex"/>
</dbReference>
<dbReference type="SUPFAM" id="SSF63411">
    <property type="entry name" value="LuxS/MPP-like metallohydrolase"/>
    <property type="match status" value="2"/>
</dbReference>
<dbReference type="GO" id="GO:0046872">
    <property type="term" value="F:metal ion binding"/>
    <property type="evidence" value="ECO:0007669"/>
    <property type="project" value="InterPro"/>
</dbReference>
<dbReference type="STRING" id="1458425.SRAA_1121"/>
<feature type="domain" description="Peptidase M16 N-terminal" evidence="1">
    <location>
        <begin position="49"/>
        <end position="198"/>
    </location>
</feature>
<dbReference type="InterPro" id="IPR011249">
    <property type="entry name" value="Metalloenz_LuxS/M16"/>
</dbReference>
<reference evidence="3 4" key="1">
    <citation type="journal article" date="2014" name="Nat. Commun.">
        <title>Physiological and genomic features of highly alkaliphilic hydrogen-utilizing Betaproteobacteria from a continental serpentinizing site.</title>
        <authorList>
            <person name="Suzuki S."/>
            <person name="Kuenen J.G."/>
            <person name="Schipper K."/>
            <person name="van der Velde S."/>
            <person name="Ishii S."/>
            <person name="Wu A."/>
            <person name="Sorokin D.Y."/>
            <person name="Tenney A."/>
            <person name="Meng X.Y."/>
            <person name="Morrill P.L."/>
            <person name="Kamagata Y."/>
            <person name="Muyzer G."/>
            <person name="Nealson K.H."/>
        </authorList>
    </citation>
    <scope>NUCLEOTIDE SEQUENCE [LARGE SCALE GENOMIC DNA]</scope>
    <source>
        <strain evidence="3 4">A1</strain>
    </source>
</reference>
<sequence length="455" mass="49691">MKQMNPCGAAARSLGLWGLLALGLALMAPGFLQAAPVIEHWVQPSGARVYLVSNPGLPMLDVQIDLDAGSRRDPAPQAGLAQATAALLRAGVQAHAGQPALDENALAEAWADLGAQFSAAATRDRLSLRLRTLTQPELLQAAQDLLAQQLAAPAFAAPVWQRERPRWVARWQHSQTEPEVLAEQLLIAAVYGAHPYGQQARPETWAAIEAEHLRGFWRTHAQACTARVTLVGDIDRTRADALVRQLLTGWQPHGCSALPPLPEVQPLAQGRLIAQPFAVAQAQLLIGQPGLARRDPDFLAFMLANHILGGSGFSSRLMQEVRERRGLTYDIHSRFVPGRHAGAFVVATTTQPPRAQQALELVQHEIRRFVDQGPTQQELEHAQAALINGFALRLDSNRELLQEVAALAWHDLPLDDLQTWSARIAALNRVQVHRALQRVLQPERMVTVVFGATAP</sequence>
<keyword evidence="4" id="KW-1185">Reference proteome</keyword>
<feature type="domain" description="Peptidase M16 C-terminal" evidence="2">
    <location>
        <begin position="208"/>
        <end position="386"/>
    </location>
</feature>
<dbReference type="InterPro" id="IPR007863">
    <property type="entry name" value="Peptidase_M16_C"/>
</dbReference>
<dbReference type="Pfam" id="PF00675">
    <property type="entry name" value="Peptidase_M16"/>
    <property type="match status" value="1"/>
</dbReference>
<evidence type="ECO:0000259" key="2">
    <source>
        <dbReference type="Pfam" id="PF05193"/>
    </source>
</evidence>
<dbReference type="EMBL" id="AP014568">
    <property type="protein sequence ID" value="BAO80975.1"/>
    <property type="molecule type" value="Genomic_DNA"/>
</dbReference>
<protein>
    <submittedName>
        <fullName evidence="3">Predicted Zn-dependent peptidase</fullName>
    </submittedName>
</protein>
<dbReference type="RefSeq" id="WP_231849344.1">
    <property type="nucleotide sequence ID" value="NZ_AP014568.1"/>
</dbReference>
<dbReference type="PANTHER" id="PTHR11851:SF224">
    <property type="entry name" value="PROCESSING PROTEASE"/>
    <property type="match status" value="1"/>
</dbReference>
<dbReference type="Gene3D" id="3.30.830.10">
    <property type="entry name" value="Metalloenzyme, LuxS/M16 peptidase-like"/>
    <property type="match status" value="2"/>
</dbReference>
<dbReference type="Pfam" id="PF05193">
    <property type="entry name" value="Peptidase_M16_C"/>
    <property type="match status" value="1"/>
</dbReference>
<dbReference type="InterPro" id="IPR011765">
    <property type="entry name" value="Pept_M16_N"/>
</dbReference>
<proteinExistence type="predicted"/>
<organism evidence="3 4">
    <name type="scientific">Serpentinimonas raichei</name>
    <dbReference type="NCBI Taxonomy" id="1458425"/>
    <lineage>
        <taxon>Bacteria</taxon>
        <taxon>Pseudomonadati</taxon>
        <taxon>Pseudomonadota</taxon>
        <taxon>Betaproteobacteria</taxon>
        <taxon>Burkholderiales</taxon>
        <taxon>Comamonadaceae</taxon>
        <taxon>Serpentinimonas</taxon>
    </lineage>
</organism>
<dbReference type="KEGG" id="cbaa:SRAA_1121"/>
<gene>
    <name evidence="3" type="ORF">SRAA_1121</name>
</gene>
<dbReference type="PANTHER" id="PTHR11851">
    <property type="entry name" value="METALLOPROTEASE"/>
    <property type="match status" value="1"/>
</dbReference>
<accession>A0A060NIY1</accession>